<keyword evidence="2" id="KW-1185">Reference proteome</keyword>
<dbReference type="InParanoid" id="C5KKL6"/>
<dbReference type="RefSeq" id="XP_002783332.1">
    <property type="nucleotide sequence ID" value="XM_002783286.1"/>
</dbReference>
<dbReference type="GeneID" id="9062011"/>
<dbReference type="Proteomes" id="UP000007800">
    <property type="component" value="Unassembled WGS sequence"/>
</dbReference>
<protein>
    <submittedName>
        <fullName evidence="1">Uncharacterized protein</fullName>
    </submittedName>
</protein>
<dbReference type="EMBL" id="GG673688">
    <property type="protein sequence ID" value="EER15128.1"/>
    <property type="molecule type" value="Genomic_DNA"/>
</dbReference>
<evidence type="ECO:0000313" key="2">
    <source>
        <dbReference type="Proteomes" id="UP000007800"/>
    </source>
</evidence>
<gene>
    <name evidence="1" type="ORF">Pmar_PMAR023454</name>
</gene>
<proteinExistence type="predicted"/>
<accession>C5KKL6</accession>
<reference evidence="1 2" key="1">
    <citation type="submission" date="2008-07" db="EMBL/GenBank/DDBJ databases">
        <authorList>
            <person name="El-Sayed N."/>
            <person name="Caler E."/>
            <person name="Inman J."/>
            <person name="Amedeo P."/>
            <person name="Hass B."/>
            <person name="Wortman J."/>
        </authorList>
    </citation>
    <scope>NUCLEOTIDE SEQUENCE [LARGE SCALE GENOMIC DNA]</scope>
    <source>
        <strain evidence="2">ATCC 50983 / TXsc</strain>
    </source>
</reference>
<sequence length="126" mass="13959">MRAGLGLIAARLGGQSHELSIEGAHCPPPTGAPFINLLLRQMFMIGPNIPILRLQLMSDEILLGKSYPLTIALAPPRTTLGRPFSDPLKLLRKRTACLEPVQEARFVRHIVRKALVKRREGLEHAL</sequence>
<evidence type="ECO:0000313" key="1">
    <source>
        <dbReference type="EMBL" id="EER15128.1"/>
    </source>
</evidence>
<dbReference type="AlphaFoldDB" id="C5KKL6"/>
<name>C5KKL6_PERM5</name>
<organism evidence="2">
    <name type="scientific">Perkinsus marinus (strain ATCC 50983 / TXsc)</name>
    <dbReference type="NCBI Taxonomy" id="423536"/>
    <lineage>
        <taxon>Eukaryota</taxon>
        <taxon>Sar</taxon>
        <taxon>Alveolata</taxon>
        <taxon>Perkinsozoa</taxon>
        <taxon>Perkinsea</taxon>
        <taxon>Perkinsida</taxon>
        <taxon>Perkinsidae</taxon>
        <taxon>Perkinsus</taxon>
    </lineage>
</organism>